<evidence type="ECO:0000313" key="4">
    <source>
        <dbReference type="Proteomes" id="UP000255443"/>
    </source>
</evidence>
<keyword evidence="2" id="KW-0732">Signal</keyword>
<evidence type="ECO:0000256" key="1">
    <source>
        <dbReference type="ARBA" id="ARBA00010457"/>
    </source>
</evidence>
<organism evidence="3 4">
    <name type="scientific">Salmonella enterica subsp. arizonae</name>
    <dbReference type="NCBI Taxonomy" id="59203"/>
    <lineage>
        <taxon>Bacteria</taxon>
        <taxon>Pseudomonadati</taxon>
        <taxon>Pseudomonadota</taxon>
        <taxon>Gammaproteobacteria</taxon>
        <taxon>Enterobacterales</taxon>
        <taxon>Enterobacteriaceae</taxon>
        <taxon>Salmonella</taxon>
    </lineage>
</organism>
<evidence type="ECO:0000256" key="2">
    <source>
        <dbReference type="SAM" id="SignalP"/>
    </source>
</evidence>
<feature type="signal peptide" evidence="2">
    <location>
        <begin position="1"/>
        <end position="21"/>
    </location>
</feature>
<dbReference type="EMBL" id="UGXC01000003">
    <property type="protein sequence ID" value="SUG51066.1"/>
    <property type="molecule type" value="Genomic_DNA"/>
</dbReference>
<dbReference type="Proteomes" id="UP000255443">
    <property type="component" value="Unassembled WGS sequence"/>
</dbReference>
<name>A0A379TLK4_SALER</name>
<evidence type="ECO:0000313" key="3">
    <source>
        <dbReference type="EMBL" id="SUG51066.1"/>
    </source>
</evidence>
<keyword evidence="3" id="KW-0560">Oxidoreductase</keyword>
<dbReference type="InterPro" id="IPR036423">
    <property type="entry name" value="SOD-like_Cu/Zn_dom_sf"/>
</dbReference>
<dbReference type="EC" id="1.15.1.1" evidence="3"/>
<gene>
    <name evidence="3" type="primary">sodC1</name>
    <name evidence="3" type="ORF">NCTC7303_03387</name>
</gene>
<dbReference type="GO" id="GO:0004784">
    <property type="term" value="F:superoxide dismutase activity"/>
    <property type="evidence" value="ECO:0007669"/>
    <property type="project" value="UniProtKB-EC"/>
</dbReference>
<dbReference type="SUPFAM" id="SSF49329">
    <property type="entry name" value="Cu,Zn superoxide dismutase-like"/>
    <property type="match status" value="1"/>
</dbReference>
<feature type="chain" id="PRO_5016821098" evidence="2">
    <location>
        <begin position="22"/>
        <end position="89"/>
    </location>
</feature>
<proteinExistence type="inferred from homology"/>
<protein>
    <submittedName>
        <fullName evidence="3">Superoxide dismutase</fullName>
        <ecNumber evidence="3">1.15.1.1</ecNumber>
    </submittedName>
</protein>
<reference evidence="3 4" key="1">
    <citation type="submission" date="2018-06" db="EMBL/GenBank/DDBJ databases">
        <authorList>
            <consortium name="Pathogen Informatics"/>
            <person name="Doyle S."/>
        </authorList>
    </citation>
    <scope>NUCLEOTIDE SEQUENCE [LARGE SCALE GENOMIC DNA]</scope>
    <source>
        <strain evidence="3 4">NCTC7303</strain>
    </source>
</reference>
<dbReference type="Gene3D" id="2.60.40.200">
    <property type="entry name" value="Superoxide dismutase, copper/zinc binding domain"/>
    <property type="match status" value="1"/>
</dbReference>
<dbReference type="GO" id="GO:0046872">
    <property type="term" value="F:metal ion binding"/>
    <property type="evidence" value="ECO:0007669"/>
    <property type="project" value="InterPro"/>
</dbReference>
<sequence length="89" mass="9469">MKKSISTFIFAGFFVAGVASAASMKIPMNEVLPSGSGKALGEITVTETPYGLLFQPHLSGLAPGIHGFPWCILTQAVCRSLKMVKKSLR</sequence>
<accession>A0A379TLK4</accession>
<dbReference type="AlphaFoldDB" id="A0A379TLK4"/>
<comment type="similarity">
    <text evidence="1">Belongs to the Cu-Zn superoxide dismutase family.</text>
</comment>